<dbReference type="CDD" id="cd01948">
    <property type="entry name" value="EAL"/>
    <property type="match status" value="1"/>
</dbReference>
<dbReference type="PROSITE" id="PS50883">
    <property type="entry name" value="EAL"/>
    <property type="match status" value="1"/>
</dbReference>
<dbReference type="Proteomes" id="UP001174932">
    <property type="component" value="Unassembled WGS sequence"/>
</dbReference>
<comment type="caution">
    <text evidence="3">The sequence shown here is derived from an EMBL/GenBank/DDBJ whole genome shotgun (WGS) entry which is preliminary data.</text>
</comment>
<dbReference type="PANTHER" id="PTHR33121">
    <property type="entry name" value="CYCLIC DI-GMP PHOSPHODIESTERASE PDEF"/>
    <property type="match status" value="1"/>
</dbReference>
<dbReference type="RefSeq" id="WP_304376286.1">
    <property type="nucleotide sequence ID" value="NZ_JAUOZU010000007.1"/>
</dbReference>
<keyword evidence="1" id="KW-0472">Membrane</keyword>
<organism evidence="3 4">
    <name type="scientific">Rhizobium alvei</name>
    <dbReference type="NCBI Taxonomy" id="1132659"/>
    <lineage>
        <taxon>Bacteria</taxon>
        <taxon>Pseudomonadati</taxon>
        <taxon>Pseudomonadota</taxon>
        <taxon>Alphaproteobacteria</taxon>
        <taxon>Hyphomicrobiales</taxon>
        <taxon>Rhizobiaceae</taxon>
        <taxon>Rhizobium/Agrobacterium group</taxon>
        <taxon>Rhizobium</taxon>
    </lineage>
</organism>
<feature type="transmembrane region" description="Helical" evidence="1">
    <location>
        <begin position="38"/>
        <end position="56"/>
    </location>
</feature>
<protein>
    <submittedName>
        <fullName evidence="3">EAL domain-containing protein</fullName>
    </submittedName>
</protein>
<dbReference type="InterPro" id="IPR035919">
    <property type="entry name" value="EAL_sf"/>
</dbReference>
<dbReference type="InterPro" id="IPR050706">
    <property type="entry name" value="Cyclic-di-GMP_PDE-like"/>
</dbReference>
<evidence type="ECO:0000256" key="1">
    <source>
        <dbReference type="SAM" id="Phobius"/>
    </source>
</evidence>
<reference evidence="3" key="2">
    <citation type="submission" date="2023-07" db="EMBL/GenBank/DDBJ databases">
        <authorList>
            <person name="Shen H."/>
        </authorList>
    </citation>
    <scope>NUCLEOTIDE SEQUENCE</scope>
    <source>
        <strain evidence="3">TNR-22</strain>
    </source>
</reference>
<evidence type="ECO:0000313" key="3">
    <source>
        <dbReference type="EMBL" id="MDO6964369.1"/>
    </source>
</evidence>
<feature type="transmembrane region" description="Helical" evidence="1">
    <location>
        <begin position="156"/>
        <end position="175"/>
    </location>
</feature>
<name>A0ABT8YKX2_9HYPH</name>
<feature type="transmembrane region" description="Helical" evidence="1">
    <location>
        <begin position="91"/>
        <end position="111"/>
    </location>
</feature>
<feature type="transmembrane region" description="Helical" evidence="1">
    <location>
        <begin position="63"/>
        <end position="85"/>
    </location>
</feature>
<keyword evidence="1" id="KW-1133">Transmembrane helix</keyword>
<feature type="transmembrane region" description="Helical" evidence="1">
    <location>
        <begin position="12"/>
        <end position="32"/>
    </location>
</feature>
<gene>
    <name evidence="3" type="ORF">Q4481_10395</name>
</gene>
<dbReference type="Pfam" id="PF00563">
    <property type="entry name" value="EAL"/>
    <property type="match status" value="1"/>
</dbReference>
<feature type="domain" description="EAL" evidence="2">
    <location>
        <begin position="180"/>
        <end position="434"/>
    </location>
</feature>
<keyword evidence="4" id="KW-1185">Reference proteome</keyword>
<reference evidence="3" key="1">
    <citation type="journal article" date="2015" name="Int. J. Syst. Evol. Microbiol.">
        <title>Rhizobium alvei sp. nov., isolated from a freshwater river.</title>
        <authorList>
            <person name="Sheu S.Y."/>
            <person name="Huang H.W."/>
            <person name="Young C.C."/>
            <person name="Chen W.M."/>
        </authorList>
    </citation>
    <scope>NUCLEOTIDE SEQUENCE</scope>
    <source>
        <strain evidence="3">TNR-22</strain>
    </source>
</reference>
<dbReference type="Gene3D" id="3.20.20.450">
    <property type="entry name" value="EAL domain"/>
    <property type="match status" value="1"/>
</dbReference>
<proteinExistence type="predicted"/>
<sequence>MYDRAHEKRLSLAYQAASIALVLFGAVWAVWMTFEGEPLLVLLNLFYMLAGLVLWWRIRSGNFITAATIVHAALTLVLFEICLNFDIPSAAAPRVTHLYFLALAFLAYVTFRDSHPRMTITVVLFYLASFIVFSSTTFGTSYATPLPDHVRMLGSWVHSFVAIAIMCISVLIMQAEFAARSDMGRQLIAALTGGQFELYYQPQVDRIGQVKGAEALLRWKHPTRGMVPPGEFISVAEQLNMMPAIGRWVFEAACLQLAQWQSDERTRSLTVSVNVSPQQFLDAGFVAELRDIIARHGVDPRLIKLELTESVVVDDIEDVIGKMNELKALGLTLALDDFGTGYSSLQYLKRMPFTQVKIDQSFVRDMLSEARGAVIVKGIVQMGRDLNLSVLAEGVETVQHRDHLLALGCTEFQGYLFGRPVPADRFADFLVAPEHQAAG</sequence>
<feature type="transmembrane region" description="Helical" evidence="1">
    <location>
        <begin position="123"/>
        <end position="144"/>
    </location>
</feature>
<dbReference type="SMART" id="SM00052">
    <property type="entry name" value="EAL"/>
    <property type="match status" value="1"/>
</dbReference>
<dbReference type="EMBL" id="JAUOZU010000007">
    <property type="protein sequence ID" value="MDO6964369.1"/>
    <property type="molecule type" value="Genomic_DNA"/>
</dbReference>
<dbReference type="PANTHER" id="PTHR33121:SF70">
    <property type="entry name" value="SIGNALING PROTEIN YKOW"/>
    <property type="match status" value="1"/>
</dbReference>
<dbReference type="SUPFAM" id="SSF141868">
    <property type="entry name" value="EAL domain-like"/>
    <property type="match status" value="1"/>
</dbReference>
<evidence type="ECO:0000259" key="2">
    <source>
        <dbReference type="PROSITE" id="PS50883"/>
    </source>
</evidence>
<keyword evidence="1" id="KW-0812">Transmembrane</keyword>
<accession>A0ABT8YKX2</accession>
<evidence type="ECO:0000313" key="4">
    <source>
        <dbReference type="Proteomes" id="UP001174932"/>
    </source>
</evidence>
<dbReference type="InterPro" id="IPR001633">
    <property type="entry name" value="EAL_dom"/>
</dbReference>